<name>M1P576_DESSD</name>
<evidence type="ECO:0000256" key="2">
    <source>
        <dbReference type="SAM" id="SignalP"/>
    </source>
</evidence>
<dbReference type="AlphaFoldDB" id="M1P576"/>
<dbReference type="STRING" id="1167006.UWK_00272"/>
<feature type="compositionally biased region" description="Pro residues" evidence="1">
    <location>
        <begin position="27"/>
        <end position="37"/>
    </location>
</feature>
<feature type="chain" id="PRO_5004016280" evidence="2">
    <location>
        <begin position="23"/>
        <end position="131"/>
    </location>
</feature>
<organism evidence="3 4">
    <name type="scientific">Desulfocapsa sulfexigens (strain DSM 10523 / SB164P1)</name>
    <dbReference type="NCBI Taxonomy" id="1167006"/>
    <lineage>
        <taxon>Bacteria</taxon>
        <taxon>Pseudomonadati</taxon>
        <taxon>Thermodesulfobacteriota</taxon>
        <taxon>Desulfobulbia</taxon>
        <taxon>Desulfobulbales</taxon>
        <taxon>Desulfocapsaceae</taxon>
        <taxon>Desulfocapsa</taxon>
    </lineage>
</organism>
<dbReference type="EMBL" id="CP003985">
    <property type="protein sequence ID" value="AGF76857.1"/>
    <property type="molecule type" value="Genomic_DNA"/>
</dbReference>
<dbReference type="Proteomes" id="UP000011721">
    <property type="component" value="Chromosome"/>
</dbReference>
<sequence length="131" mass="14407">MKITLKLLSLFLFSILLFQGCATSPPPPIHYPSPPPKQTDTVSANFSRQATTQVRQGRLDIAAATLERGLRIAPKDAMLWSQLAEVKLQQNQYQQARSLAEKSNSLAGGYPGIMEKNKQIIKEALIQAGTD</sequence>
<dbReference type="eggNOG" id="COG3071">
    <property type="taxonomic scope" value="Bacteria"/>
</dbReference>
<gene>
    <name evidence="3" type="ordered locus">UWK_00272</name>
</gene>
<evidence type="ECO:0000256" key="1">
    <source>
        <dbReference type="SAM" id="MobiDB-lite"/>
    </source>
</evidence>
<dbReference type="HOGENOM" id="CLU_1924205_0_0_7"/>
<dbReference type="Gene3D" id="1.25.40.10">
    <property type="entry name" value="Tetratricopeptide repeat domain"/>
    <property type="match status" value="1"/>
</dbReference>
<reference evidence="4" key="1">
    <citation type="journal article" date="2013" name="Stand. Genomic Sci.">
        <title>Complete genome sequence of Desulfocapsa sulfexigens, a marine deltaproteobacterium specialized in disproportionating inorganic sulfur compounds.</title>
        <authorList>
            <person name="Finster K.W."/>
            <person name="Kjeldsen K.U."/>
            <person name="Kube M."/>
            <person name="Reinhardt R."/>
            <person name="Mussmann M."/>
            <person name="Amann R."/>
            <person name="Schreiber L."/>
        </authorList>
    </citation>
    <scope>NUCLEOTIDE SEQUENCE [LARGE SCALE GENOMIC DNA]</scope>
    <source>
        <strain evidence="4">DSM 10523 / SB164P1</strain>
    </source>
</reference>
<dbReference type="SUPFAM" id="SSF48452">
    <property type="entry name" value="TPR-like"/>
    <property type="match status" value="1"/>
</dbReference>
<feature type="signal peptide" evidence="2">
    <location>
        <begin position="1"/>
        <end position="22"/>
    </location>
</feature>
<accession>M1P576</accession>
<protein>
    <submittedName>
        <fullName evidence="3">Uncharacterized protein</fullName>
    </submittedName>
</protein>
<dbReference type="KEGG" id="dsf:UWK_00272"/>
<keyword evidence="4" id="KW-1185">Reference proteome</keyword>
<evidence type="ECO:0000313" key="3">
    <source>
        <dbReference type="EMBL" id="AGF76857.1"/>
    </source>
</evidence>
<dbReference type="Pfam" id="PF14559">
    <property type="entry name" value="TPR_19"/>
    <property type="match status" value="1"/>
</dbReference>
<dbReference type="InterPro" id="IPR011990">
    <property type="entry name" value="TPR-like_helical_dom_sf"/>
</dbReference>
<dbReference type="OrthoDB" id="5387591at2"/>
<proteinExistence type="predicted"/>
<dbReference type="PROSITE" id="PS51257">
    <property type="entry name" value="PROKAR_LIPOPROTEIN"/>
    <property type="match status" value="1"/>
</dbReference>
<feature type="compositionally biased region" description="Polar residues" evidence="1">
    <location>
        <begin position="38"/>
        <end position="49"/>
    </location>
</feature>
<keyword evidence="2" id="KW-0732">Signal</keyword>
<dbReference type="RefSeq" id="WP_015402556.1">
    <property type="nucleotide sequence ID" value="NC_020304.1"/>
</dbReference>
<feature type="region of interest" description="Disordered" evidence="1">
    <location>
        <begin position="27"/>
        <end position="49"/>
    </location>
</feature>
<evidence type="ECO:0000313" key="4">
    <source>
        <dbReference type="Proteomes" id="UP000011721"/>
    </source>
</evidence>